<organism evidence="1">
    <name type="scientific">viral metagenome</name>
    <dbReference type="NCBI Taxonomy" id="1070528"/>
    <lineage>
        <taxon>unclassified sequences</taxon>
        <taxon>metagenomes</taxon>
        <taxon>organismal metagenomes</taxon>
    </lineage>
</organism>
<reference evidence="1" key="1">
    <citation type="submission" date="2020-03" db="EMBL/GenBank/DDBJ databases">
        <title>The deep terrestrial virosphere.</title>
        <authorList>
            <person name="Holmfeldt K."/>
            <person name="Nilsson E."/>
            <person name="Simone D."/>
            <person name="Lopez-Fernandez M."/>
            <person name="Wu X."/>
            <person name="de Brujin I."/>
            <person name="Lundin D."/>
            <person name="Andersson A."/>
            <person name="Bertilsson S."/>
            <person name="Dopson M."/>
        </authorList>
    </citation>
    <scope>NUCLEOTIDE SEQUENCE</scope>
    <source>
        <strain evidence="2">MM415B01415</strain>
        <strain evidence="1">TM448A01074</strain>
    </source>
</reference>
<evidence type="ECO:0000313" key="2">
    <source>
        <dbReference type="EMBL" id="QJA58709.1"/>
    </source>
</evidence>
<accession>A0A6H1ZME7</accession>
<evidence type="ECO:0000313" key="1">
    <source>
        <dbReference type="EMBL" id="QJA48652.1"/>
    </source>
</evidence>
<sequence length="131" mass="15442">MKSQFLTELDISLKHEDDKIYILDSPLEYYSESLDTKIVVPSTFNTDFASVPRVPVIYTMFGNRAHREAVIHDYLFRLDSEPKVTFTQANWVFLEAMKARGKSFFIRQFMYYGVCIGSYFCFHKRKVLDLL</sequence>
<protein>
    <recommendedName>
        <fullName evidence="3">DUF1353 domain-containing protein</fullName>
    </recommendedName>
</protein>
<dbReference type="InterPro" id="IPR010767">
    <property type="entry name" value="Phage_CGC-2007_Cje0229"/>
</dbReference>
<evidence type="ECO:0008006" key="3">
    <source>
        <dbReference type="Google" id="ProtNLM"/>
    </source>
</evidence>
<gene>
    <name evidence="2" type="ORF">MM415B01415_0012</name>
    <name evidence="1" type="ORF">TM448A01074_0002</name>
</gene>
<proteinExistence type="predicted"/>
<dbReference type="EMBL" id="MT141336">
    <property type="protein sequence ID" value="QJA58709.1"/>
    <property type="molecule type" value="Genomic_DNA"/>
</dbReference>
<dbReference type="Pfam" id="PF07087">
    <property type="entry name" value="DUF1353"/>
    <property type="match status" value="1"/>
</dbReference>
<name>A0A6H1ZME7_9ZZZZ</name>
<dbReference type="AlphaFoldDB" id="A0A6H1ZME7"/>
<dbReference type="EMBL" id="MT144095">
    <property type="protein sequence ID" value="QJA48652.1"/>
    <property type="molecule type" value="Genomic_DNA"/>
</dbReference>